<dbReference type="AlphaFoldDB" id="A0A9R1GV67"/>
<dbReference type="Proteomes" id="UP000815260">
    <property type="component" value="Chromosome 4D"/>
</dbReference>
<dbReference type="EMBL" id="CM022222">
    <property type="protein sequence ID" value="KAF7053773.1"/>
    <property type="molecule type" value="Genomic_DNA"/>
</dbReference>
<accession>A0A9R1GV67</accession>
<reference evidence="1" key="1">
    <citation type="journal article" date="2017" name="Gigascience">
        <title>The first near-complete assembly of the hexaploid bread wheat genome, Triticum aestivum.</title>
        <authorList>
            <person name="Zimin A.V."/>
            <person name="Puiu D."/>
            <person name="Hall R."/>
            <person name="Kingan S."/>
            <person name="Clavijo B.J."/>
            <person name="Salzberg S.L."/>
        </authorList>
    </citation>
    <scope>NUCLEOTIDE SEQUENCE</scope>
    <source>
        <tissue evidence="1">Leaf</tissue>
    </source>
</reference>
<comment type="caution">
    <text evidence="1">The sequence shown here is derived from an EMBL/GenBank/DDBJ whole genome shotgun (WGS) entry which is preliminary data.</text>
</comment>
<evidence type="ECO:0000313" key="1">
    <source>
        <dbReference type="EMBL" id="KAF7053773.1"/>
    </source>
</evidence>
<proteinExistence type="predicted"/>
<dbReference type="OrthoDB" id="158357at2759"/>
<feature type="non-terminal residue" evidence="1">
    <location>
        <position position="1"/>
    </location>
</feature>
<reference evidence="1" key="2">
    <citation type="submission" date="2020-03" db="EMBL/GenBank/DDBJ databases">
        <title>The second near-complete assembly of the hexaploid bread wheat (Triticum aestivum) genome.</title>
        <authorList>
            <person name="Zimin A.V."/>
            <person name="Puiu D."/>
            <person name="Shumante A."/>
            <person name="Alonge M."/>
            <person name="Salzberg S.L."/>
        </authorList>
    </citation>
    <scope>NUCLEOTIDE SEQUENCE</scope>
    <source>
        <tissue evidence="1">Leaf</tissue>
    </source>
</reference>
<protein>
    <submittedName>
        <fullName evidence="1">Uncharacterized protein</fullName>
    </submittedName>
</protein>
<organism evidence="1">
    <name type="scientific">Triticum aestivum</name>
    <name type="common">Wheat</name>
    <dbReference type="NCBI Taxonomy" id="4565"/>
    <lineage>
        <taxon>Eukaryota</taxon>
        <taxon>Viridiplantae</taxon>
        <taxon>Streptophyta</taxon>
        <taxon>Embryophyta</taxon>
        <taxon>Tracheophyta</taxon>
        <taxon>Spermatophyta</taxon>
        <taxon>Magnoliopsida</taxon>
        <taxon>Liliopsida</taxon>
        <taxon>Poales</taxon>
        <taxon>Poaceae</taxon>
        <taxon>BOP clade</taxon>
        <taxon>Pooideae</taxon>
        <taxon>Triticodae</taxon>
        <taxon>Triticeae</taxon>
        <taxon>Triticinae</taxon>
        <taxon>Triticum</taxon>
    </lineage>
</organism>
<gene>
    <name evidence="1" type="ORF">CFC21_061613</name>
</gene>
<name>A0A9R1GV67_WHEAT</name>
<sequence length="45" mass="5295">GGRLSSMVYQVTTVETKWRWNKKQNLLEHSLVSCRTTRPGKNTFR</sequence>